<dbReference type="EMBL" id="BAAFSF010000001">
    <property type="protein sequence ID" value="GAB1250950.1"/>
    <property type="molecule type" value="Genomic_DNA"/>
</dbReference>
<feature type="domain" description="HTH merR-type" evidence="2">
    <location>
        <begin position="10"/>
        <end position="76"/>
    </location>
</feature>
<organism evidence="3 4">
    <name type="scientific">Porphyromonas miyakawae</name>
    <dbReference type="NCBI Taxonomy" id="3137470"/>
    <lineage>
        <taxon>Bacteria</taxon>
        <taxon>Pseudomonadati</taxon>
        <taxon>Bacteroidota</taxon>
        <taxon>Bacteroidia</taxon>
        <taxon>Bacteroidales</taxon>
        <taxon>Porphyromonadaceae</taxon>
        <taxon>Porphyromonas</taxon>
    </lineage>
</organism>
<gene>
    <name evidence="3" type="ORF">Tsumi_00540</name>
</gene>
<dbReference type="RefSeq" id="WP_411914778.1">
    <property type="nucleotide sequence ID" value="NZ_BAAFSF010000001.1"/>
</dbReference>
<name>A0ABQ0DZR1_9PORP</name>
<keyword evidence="4" id="KW-1185">Reference proteome</keyword>
<dbReference type="Proteomes" id="UP001628220">
    <property type="component" value="Unassembled WGS sequence"/>
</dbReference>
<dbReference type="InterPro" id="IPR009061">
    <property type="entry name" value="DNA-bd_dom_put_sf"/>
</dbReference>
<dbReference type="InterPro" id="IPR000551">
    <property type="entry name" value="MerR-type_HTH_dom"/>
</dbReference>
<dbReference type="Gene3D" id="1.10.1660.10">
    <property type="match status" value="1"/>
</dbReference>
<sequence>MAEKDFKLYYSATEVAELLNESIATISYWEKTYKINAPHSQKGVKRYRQKEVDKLKQIHYLIRNKHLSRRGVIAALQSGQEENIDRRAEVLRLLENASKEIEEILQMMDEYRMAEVKGHLGSKK</sequence>
<keyword evidence="1" id="KW-0175">Coiled coil</keyword>
<reference evidence="3 4" key="1">
    <citation type="journal article" date="2025" name="Int. J. Syst. Evol. Microbiol.">
        <title>Desulfovibrio falkowii sp. nov., Porphyromonas miyakawae sp. nov., Mediterraneibacter flintii sp. nov. and Owariibacterium komagatae gen. nov., sp. nov., isolated from human faeces.</title>
        <authorList>
            <person name="Hamaguchi T."/>
            <person name="Ohara M."/>
            <person name="Hisatomi A."/>
            <person name="Sekiguchi K."/>
            <person name="Takeda J.I."/>
            <person name="Ueyama J."/>
            <person name="Ito M."/>
            <person name="Nishiwaki H."/>
            <person name="Ogi T."/>
            <person name="Hirayama M."/>
            <person name="Ohkuma M."/>
            <person name="Sakamoto M."/>
            <person name="Ohno K."/>
        </authorList>
    </citation>
    <scope>NUCLEOTIDE SEQUENCE [LARGE SCALE GENOMIC DNA]</scope>
    <source>
        <strain evidence="3 4">13CB11C</strain>
    </source>
</reference>
<protein>
    <recommendedName>
        <fullName evidence="2">HTH merR-type domain-containing protein</fullName>
    </recommendedName>
</protein>
<evidence type="ECO:0000256" key="1">
    <source>
        <dbReference type="SAM" id="Coils"/>
    </source>
</evidence>
<comment type="caution">
    <text evidence="3">The sequence shown here is derived from an EMBL/GenBank/DDBJ whole genome shotgun (WGS) entry which is preliminary data.</text>
</comment>
<evidence type="ECO:0000259" key="2">
    <source>
        <dbReference type="Pfam" id="PF13411"/>
    </source>
</evidence>
<dbReference type="Pfam" id="PF13411">
    <property type="entry name" value="MerR_1"/>
    <property type="match status" value="1"/>
</dbReference>
<evidence type="ECO:0000313" key="3">
    <source>
        <dbReference type="EMBL" id="GAB1250950.1"/>
    </source>
</evidence>
<dbReference type="SUPFAM" id="SSF46955">
    <property type="entry name" value="Putative DNA-binding domain"/>
    <property type="match status" value="1"/>
</dbReference>
<evidence type="ECO:0000313" key="4">
    <source>
        <dbReference type="Proteomes" id="UP001628220"/>
    </source>
</evidence>
<feature type="coiled-coil region" evidence="1">
    <location>
        <begin position="87"/>
        <end position="114"/>
    </location>
</feature>
<proteinExistence type="predicted"/>
<accession>A0ABQ0DZR1</accession>